<dbReference type="EMBL" id="CM056819">
    <property type="protein sequence ID" value="KAJ8624699.1"/>
    <property type="molecule type" value="Genomic_DNA"/>
</dbReference>
<gene>
    <name evidence="1" type="ORF">MRB53_033229</name>
</gene>
<comment type="caution">
    <text evidence="1">The sequence shown here is derived from an EMBL/GenBank/DDBJ whole genome shotgun (WGS) entry which is preliminary data.</text>
</comment>
<dbReference type="Proteomes" id="UP001234297">
    <property type="component" value="Chromosome 11"/>
</dbReference>
<sequence length="173" mass="19448">MSITLSFPQIRSDFDIHPPTSRPKIGHGLCDIGALRRCRIYLRKIKPIAIAKLLNILGERRALLVIETKRTDGSNPSRADLFIQTHTWKDGIPVDEKSAEIISKLREIDEAQEGGTSNYISDDIYSKVIGLEQHGRIRGYGLGPTPTSVFGYTSTQYRTNLEEMRVELNTVHA</sequence>
<name>A0ACC2KTX5_PERAE</name>
<keyword evidence="2" id="KW-1185">Reference proteome</keyword>
<evidence type="ECO:0000313" key="2">
    <source>
        <dbReference type="Proteomes" id="UP001234297"/>
    </source>
</evidence>
<organism evidence="1 2">
    <name type="scientific">Persea americana</name>
    <name type="common">Avocado</name>
    <dbReference type="NCBI Taxonomy" id="3435"/>
    <lineage>
        <taxon>Eukaryota</taxon>
        <taxon>Viridiplantae</taxon>
        <taxon>Streptophyta</taxon>
        <taxon>Embryophyta</taxon>
        <taxon>Tracheophyta</taxon>
        <taxon>Spermatophyta</taxon>
        <taxon>Magnoliopsida</taxon>
        <taxon>Magnoliidae</taxon>
        <taxon>Laurales</taxon>
        <taxon>Lauraceae</taxon>
        <taxon>Persea</taxon>
    </lineage>
</organism>
<protein>
    <submittedName>
        <fullName evidence="1">Uncharacterized protein</fullName>
    </submittedName>
</protein>
<evidence type="ECO:0000313" key="1">
    <source>
        <dbReference type="EMBL" id="KAJ8624699.1"/>
    </source>
</evidence>
<reference evidence="1 2" key="1">
    <citation type="journal article" date="2022" name="Hortic Res">
        <title>A haplotype resolved chromosomal level avocado genome allows analysis of novel avocado genes.</title>
        <authorList>
            <person name="Nath O."/>
            <person name="Fletcher S.J."/>
            <person name="Hayward A."/>
            <person name="Shaw L.M."/>
            <person name="Masouleh A.K."/>
            <person name="Furtado A."/>
            <person name="Henry R.J."/>
            <person name="Mitter N."/>
        </authorList>
    </citation>
    <scope>NUCLEOTIDE SEQUENCE [LARGE SCALE GENOMIC DNA]</scope>
    <source>
        <strain evidence="2">cv. Hass</strain>
    </source>
</reference>
<accession>A0ACC2KTX5</accession>
<proteinExistence type="predicted"/>